<dbReference type="InterPro" id="IPR044153">
    <property type="entry name" value="PIN_Pae0151-like"/>
</dbReference>
<dbReference type="GO" id="GO:0004518">
    <property type="term" value="F:nuclease activity"/>
    <property type="evidence" value="ECO:0007669"/>
    <property type="project" value="UniProtKB-KW"/>
</dbReference>
<evidence type="ECO:0000256" key="1">
    <source>
        <dbReference type="ARBA" id="ARBA00001946"/>
    </source>
</evidence>
<accession>A0A2G5PMG0</accession>
<dbReference type="EMBL" id="PDKV01000007">
    <property type="protein sequence ID" value="PIB79479.1"/>
    <property type="molecule type" value="Genomic_DNA"/>
</dbReference>
<name>A0A2G5PMG0_MYCCE</name>
<keyword evidence="4" id="KW-0479">Metal-binding</keyword>
<keyword evidence="6" id="KW-0460">Magnesium</keyword>
<sequence>MARSPSAVTRAEITRGGHQSAGRSARRIRPVIVSTAEHVVIDASAVVELLGDFTYGQAVQERLRDTRIHAPAHLDAEVLSALGRLNRSGTIDATEVEAGLTRLTQFPVQRHGLDTLVLGAWARRADIRLLDALYVELATQLRVSLLTVDRKLARVCGIAEDLSASG</sequence>
<protein>
    <submittedName>
        <fullName evidence="9">PIN domain-containing protein</fullName>
    </submittedName>
</protein>
<keyword evidence="3" id="KW-0540">Nuclease</keyword>
<organism evidence="9 10">
    <name type="scientific">Mycobacterium celatum</name>
    <dbReference type="NCBI Taxonomy" id="28045"/>
    <lineage>
        <taxon>Bacteria</taxon>
        <taxon>Bacillati</taxon>
        <taxon>Actinomycetota</taxon>
        <taxon>Actinomycetes</taxon>
        <taxon>Mycobacteriales</taxon>
        <taxon>Mycobacteriaceae</taxon>
        <taxon>Mycobacterium</taxon>
    </lineage>
</organism>
<dbReference type="SUPFAM" id="SSF88723">
    <property type="entry name" value="PIN domain-like"/>
    <property type="match status" value="1"/>
</dbReference>
<dbReference type="InterPro" id="IPR029060">
    <property type="entry name" value="PIN-like_dom_sf"/>
</dbReference>
<dbReference type="InterPro" id="IPR051619">
    <property type="entry name" value="TypeII_TA_RNase_PINc/VapC"/>
</dbReference>
<feature type="region of interest" description="Disordered" evidence="7">
    <location>
        <begin position="1"/>
        <end position="24"/>
    </location>
</feature>
<dbReference type="Pfam" id="PF01850">
    <property type="entry name" value="PIN"/>
    <property type="match status" value="1"/>
</dbReference>
<evidence type="ECO:0000256" key="2">
    <source>
        <dbReference type="ARBA" id="ARBA00022649"/>
    </source>
</evidence>
<dbReference type="PANTHER" id="PTHR35901">
    <property type="entry name" value="RIBONUCLEASE VAPC3"/>
    <property type="match status" value="1"/>
</dbReference>
<dbReference type="OrthoDB" id="4377304at2"/>
<keyword evidence="5" id="KW-0378">Hydrolase</keyword>
<feature type="domain" description="PIN" evidence="8">
    <location>
        <begin position="39"/>
        <end position="156"/>
    </location>
</feature>
<proteinExistence type="predicted"/>
<dbReference type="InterPro" id="IPR002716">
    <property type="entry name" value="PIN_dom"/>
</dbReference>
<evidence type="ECO:0000313" key="9">
    <source>
        <dbReference type="EMBL" id="PIB79479.1"/>
    </source>
</evidence>
<evidence type="ECO:0000256" key="6">
    <source>
        <dbReference type="ARBA" id="ARBA00022842"/>
    </source>
</evidence>
<dbReference type="GO" id="GO:0046872">
    <property type="term" value="F:metal ion binding"/>
    <property type="evidence" value="ECO:0007669"/>
    <property type="project" value="UniProtKB-KW"/>
</dbReference>
<dbReference type="Gene3D" id="3.40.50.1010">
    <property type="entry name" value="5'-nuclease"/>
    <property type="match status" value="1"/>
</dbReference>
<dbReference type="AlphaFoldDB" id="A0A2G5PMG0"/>
<comment type="caution">
    <text evidence="9">The sequence shown here is derived from an EMBL/GenBank/DDBJ whole genome shotgun (WGS) entry which is preliminary data.</text>
</comment>
<keyword evidence="2" id="KW-1277">Toxin-antitoxin system</keyword>
<dbReference type="Proteomes" id="UP000230971">
    <property type="component" value="Unassembled WGS sequence"/>
</dbReference>
<reference evidence="9 10" key="1">
    <citation type="journal article" date="2017" name="Infect. Genet. Evol.">
        <title>The new phylogeny of the genus Mycobacterium: The old and the news.</title>
        <authorList>
            <person name="Tortoli E."/>
            <person name="Fedrizzi T."/>
            <person name="Meehan C.J."/>
            <person name="Trovato A."/>
            <person name="Grottola A."/>
            <person name="Giacobazzi E."/>
            <person name="Serpini G.F."/>
            <person name="Tagliazucchi S."/>
            <person name="Fabio A."/>
            <person name="Bettua C."/>
            <person name="Bertorelli R."/>
            <person name="Frascaro F."/>
            <person name="De Sanctis V."/>
            <person name="Pecorari M."/>
            <person name="Jousson O."/>
            <person name="Segata N."/>
            <person name="Cirillo D.M."/>
        </authorList>
    </citation>
    <scope>NUCLEOTIDE SEQUENCE [LARGE SCALE GENOMIC DNA]</scope>
    <source>
        <strain evidence="9 10">NCTC 12882</strain>
    </source>
</reference>
<evidence type="ECO:0000259" key="8">
    <source>
        <dbReference type="Pfam" id="PF01850"/>
    </source>
</evidence>
<evidence type="ECO:0000313" key="10">
    <source>
        <dbReference type="Proteomes" id="UP000230971"/>
    </source>
</evidence>
<comment type="cofactor">
    <cofactor evidence="1">
        <name>Mg(2+)</name>
        <dbReference type="ChEBI" id="CHEBI:18420"/>
    </cofactor>
</comment>
<dbReference type="PANTHER" id="PTHR35901:SF1">
    <property type="entry name" value="EXONUCLEASE VAPC9"/>
    <property type="match status" value="1"/>
</dbReference>
<gene>
    <name evidence="9" type="ORF">CQY23_07820</name>
</gene>
<evidence type="ECO:0000256" key="3">
    <source>
        <dbReference type="ARBA" id="ARBA00022722"/>
    </source>
</evidence>
<dbReference type="CDD" id="cd09873">
    <property type="entry name" value="PIN_Pae0151-like"/>
    <property type="match status" value="1"/>
</dbReference>
<evidence type="ECO:0000256" key="5">
    <source>
        <dbReference type="ARBA" id="ARBA00022801"/>
    </source>
</evidence>
<dbReference type="GO" id="GO:0016787">
    <property type="term" value="F:hydrolase activity"/>
    <property type="evidence" value="ECO:0007669"/>
    <property type="project" value="UniProtKB-KW"/>
</dbReference>
<evidence type="ECO:0000256" key="7">
    <source>
        <dbReference type="SAM" id="MobiDB-lite"/>
    </source>
</evidence>
<evidence type="ECO:0000256" key="4">
    <source>
        <dbReference type="ARBA" id="ARBA00022723"/>
    </source>
</evidence>